<sequence length="203" mass="23304">MALYTIVFDNRRYLSAIWDSEQIIALSNNELDHRIDMNGAPIRHADTFKEPLRVSFEKRFEGDEKLIKSDITVQEGRFYLNEKAYDVLYNLLKDDGEFLPLIDDSGNSGYVFTPLKVAEDNNALDTNLSKKNEWGDVENLAFHVDKVKDWAVFRAEFNAYMTPQCNQVVKDAIENAQLTGVFFTTDLGNGYSNQFDEEIINGH</sequence>
<comment type="caution">
    <text evidence="1">The sequence shown here is derived from an EMBL/GenBank/DDBJ whole genome shotgun (WGS) entry which is preliminary data.</text>
</comment>
<reference evidence="1 2" key="1">
    <citation type="journal article" date="2014" name="Int. J. Syst. Evol. Microbiol.">
        <title>Complete genome sequence of Corynebacterium casei LMG S-19264T (=DSM 44701T), isolated from a smear-ripened cheese.</title>
        <authorList>
            <consortium name="US DOE Joint Genome Institute (JGI-PGF)"/>
            <person name="Walter F."/>
            <person name="Albersmeier A."/>
            <person name="Kalinowski J."/>
            <person name="Ruckert C."/>
        </authorList>
    </citation>
    <scope>NUCLEOTIDE SEQUENCE [LARGE SCALE GENOMIC DNA]</scope>
    <source>
        <strain evidence="1 2">NBRC 110095</strain>
    </source>
</reference>
<proteinExistence type="predicted"/>
<organism evidence="1 2">
    <name type="scientific">Marinibactrum halimedae</name>
    <dbReference type="NCBI Taxonomy" id="1444977"/>
    <lineage>
        <taxon>Bacteria</taxon>
        <taxon>Pseudomonadati</taxon>
        <taxon>Pseudomonadota</taxon>
        <taxon>Gammaproteobacteria</taxon>
        <taxon>Cellvibrionales</taxon>
        <taxon>Cellvibrionaceae</taxon>
        <taxon>Marinibactrum</taxon>
    </lineage>
</organism>
<gene>
    <name evidence="1" type="ORF">GCM10007877_35290</name>
</gene>
<accession>A0AA37T6F1</accession>
<name>A0AA37T6F1_9GAMM</name>
<protein>
    <submittedName>
        <fullName evidence="1">Uncharacterized protein</fullName>
    </submittedName>
</protein>
<dbReference type="RefSeq" id="WP_232595587.1">
    <property type="nucleotide sequence ID" value="NZ_BSPD01000090.1"/>
</dbReference>
<dbReference type="AlphaFoldDB" id="A0AA37T6F1"/>
<keyword evidence="2" id="KW-1185">Reference proteome</keyword>
<evidence type="ECO:0000313" key="1">
    <source>
        <dbReference type="EMBL" id="GLS27810.1"/>
    </source>
</evidence>
<dbReference type="EMBL" id="BSPD01000090">
    <property type="protein sequence ID" value="GLS27810.1"/>
    <property type="molecule type" value="Genomic_DNA"/>
</dbReference>
<evidence type="ECO:0000313" key="2">
    <source>
        <dbReference type="Proteomes" id="UP001156870"/>
    </source>
</evidence>
<dbReference type="Proteomes" id="UP001156870">
    <property type="component" value="Unassembled WGS sequence"/>
</dbReference>